<dbReference type="KEGG" id="kphy:AOZ06_32325"/>
<dbReference type="PROSITE" id="PS00041">
    <property type="entry name" value="HTH_ARAC_FAMILY_1"/>
    <property type="match status" value="1"/>
</dbReference>
<dbReference type="SMART" id="SM00342">
    <property type="entry name" value="HTH_ARAC"/>
    <property type="match status" value="1"/>
</dbReference>
<dbReference type="Proteomes" id="UP000063699">
    <property type="component" value="Chromosome"/>
</dbReference>
<dbReference type="PANTHER" id="PTHR46796:SF12">
    <property type="entry name" value="HTH-TYPE DNA-BINDING TRANSCRIPTIONAL ACTIVATOR EUTR"/>
    <property type="match status" value="1"/>
</dbReference>
<dbReference type="AlphaFoldDB" id="A0A0N9I4Z2"/>
<dbReference type="Pfam" id="PF14525">
    <property type="entry name" value="AraC_binding_2"/>
    <property type="match status" value="1"/>
</dbReference>
<keyword evidence="3" id="KW-0804">Transcription</keyword>
<evidence type="ECO:0000313" key="5">
    <source>
        <dbReference type="EMBL" id="ALG10952.1"/>
    </source>
</evidence>
<evidence type="ECO:0000259" key="4">
    <source>
        <dbReference type="PROSITE" id="PS01124"/>
    </source>
</evidence>
<dbReference type="RefSeq" id="WP_054292854.1">
    <property type="nucleotide sequence ID" value="NZ_CP012752.1"/>
</dbReference>
<dbReference type="InterPro" id="IPR009057">
    <property type="entry name" value="Homeodomain-like_sf"/>
</dbReference>
<dbReference type="GO" id="GO:0003700">
    <property type="term" value="F:DNA-binding transcription factor activity"/>
    <property type="evidence" value="ECO:0007669"/>
    <property type="project" value="InterPro"/>
</dbReference>
<sequence>MNGTVPLFASDDVDAMSELMNGYLEPGSVRLRTPPKSTGGLWLSQVAGAPDPTARSGVSIYRLNIEREIHMRATELSDAYTIGITLAGRNDLVLDNEPVGPSHMLCSPGTRVSAVYARSRQLLVRIGQSAVDQAVLARTAEMPRRPVRFDIALRADQPDVAAWLRLVSAFADRSMSGLLDSSPLAAGHFQQMLVHGLLDVQANSLTPALAHDRGSLTTQALRQAVEFCERNADRPITVADMAAAAHTTVRTLQRAFRAEFDMSPLDYLRRRRLRHARADLAAIRAGHATGTVTEVALRWGFTHLGRFSLLYRTTYGESPSETVTA</sequence>
<dbReference type="InterPro" id="IPR018062">
    <property type="entry name" value="HTH_AraC-typ_CS"/>
</dbReference>
<keyword evidence="2" id="KW-0238">DNA-binding</keyword>
<proteinExistence type="predicted"/>
<dbReference type="STRING" id="860235.AOZ06_32325"/>
<dbReference type="EMBL" id="CP012752">
    <property type="protein sequence ID" value="ALG10952.1"/>
    <property type="molecule type" value="Genomic_DNA"/>
</dbReference>
<dbReference type="PANTHER" id="PTHR46796">
    <property type="entry name" value="HTH-TYPE TRANSCRIPTIONAL ACTIVATOR RHAS-RELATED"/>
    <property type="match status" value="1"/>
</dbReference>
<dbReference type="PROSITE" id="PS01124">
    <property type="entry name" value="HTH_ARAC_FAMILY_2"/>
    <property type="match status" value="1"/>
</dbReference>
<evidence type="ECO:0000313" key="6">
    <source>
        <dbReference type="Proteomes" id="UP000063699"/>
    </source>
</evidence>
<dbReference type="InterPro" id="IPR050204">
    <property type="entry name" value="AraC_XylS_family_regulators"/>
</dbReference>
<keyword evidence="1" id="KW-0805">Transcription regulation</keyword>
<protein>
    <recommendedName>
        <fullName evidence="4">HTH araC/xylS-type domain-containing protein</fullName>
    </recommendedName>
</protein>
<dbReference type="Gene3D" id="1.10.10.60">
    <property type="entry name" value="Homeodomain-like"/>
    <property type="match status" value="1"/>
</dbReference>
<evidence type="ECO:0000256" key="1">
    <source>
        <dbReference type="ARBA" id="ARBA00023015"/>
    </source>
</evidence>
<gene>
    <name evidence="5" type="ORF">AOZ06_32325</name>
</gene>
<evidence type="ECO:0000256" key="2">
    <source>
        <dbReference type="ARBA" id="ARBA00023125"/>
    </source>
</evidence>
<accession>A0A0N9I4Z2</accession>
<name>A0A0N9I4Z2_9PSEU</name>
<dbReference type="InterPro" id="IPR035418">
    <property type="entry name" value="AraC-bd_2"/>
</dbReference>
<dbReference type="InterPro" id="IPR018060">
    <property type="entry name" value="HTH_AraC"/>
</dbReference>
<organism evidence="5 6">
    <name type="scientific">Kibdelosporangium phytohabitans</name>
    <dbReference type="NCBI Taxonomy" id="860235"/>
    <lineage>
        <taxon>Bacteria</taxon>
        <taxon>Bacillati</taxon>
        <taxon>Actinomycetota</taxon>
        <taxon>Actinomycetes</taxon>
        <taxon>Pseudonocardiales</taxon>
        <taxon>Pseudonocardiaceae</taxon>
        <taxon>Kibdelosporangium</taxon>
    </lineage>
</organism>
<reference evidence="5 6" key="1">
    <citation type="submission" date="2015-07" db="EMBL/GenBank/DDBJ databases">
        <title>Genome sequencing of Kibdelosporangium phytohabitans.</title>
        <authorList>
            <person name="Qin S."/>
            <person name="Xing K."/>
        </authorList>
    </citation>
    <scope>NUCLEOTIDE SEQUENCE [LARGE SCALE GENOMIC DNA]</scope>
    <source>
        <strain evidence="5 6">KLBMP1111</strain>
    </source>
</reference>
<evidence type="ECO:0000256" key="3">
    <source>
        <dbReference type="ARBA" id="ARBA00023163"/>
    </source>
</evidence>
<dbReference type="SUPFAM" id="SSF46689">
    <property type="entry name" value="Homeodomain-like"/>
    <property type="match status" value="2"/>
</dbReference>
<dbReference type="GO" id="GO:0043565">
    <property type="term" value="F:sequence-specific DNA binding"/>
    <property type="evidence" value="ECO:0007669"/>
    <property type="project" value="InterPro"/>
</dbReference>
<keyword evidence="6" id="KW-1185">Reference proteome</keyword>
<feature type="domain" description="HTH araC/xylS-type" evidence="4">
    <location>
        <begin position="222"/>
        <end position="325"/>
    </location>
</feature>
<dbReference type="Pfam" id="PF12833">
    <property type="entry name" value="HTH_18"/>
    <property type="match status" value="1"/>
</dbReference>